<evidence type="ECO:0000256" key="1">
    <source>
        <dbReference type="PROSITE-ProRule" id="PRU00169"/>
    </source>
</evidence>
<dbReference type="Gene3D" id="3.40.50.2300">
    <property type="match status" value="1"/>
</dbReference>
<dbReference type="GO" id="GO:0016301">
    <property type="term" value="F:kinase activity"/>
    <property type="evidence" value="ECO:0007669"/>
    <property type="project" value="UniProtKB-KW"/>
</dbReference>
<dbReference type="AlphaFoldDB" id="A0A0E3V672"/>
<dbReference type="PROSITE" id="PS50110">
    <property type="entry name" value="RESPONSE_REGULATORY"/>
    <property type="match status" value="1"/>
</dbReference>
<organism evidence="3 4">
    <name type="scientific">Spirosoma radiotolerans</name>
    <dbReference type="NCBI Taxonomy" id="1379870"/>
    <lineage>
        <taxon>Bacteria</taxon>
        <taxon>Pseudomonadati</taxon>
        <taxon>Bacteroidota</taxon>
        <taxon>Cytophagia</taxon>
        <taxon>Cytophagales</taxon>
        <taxon>Cytophagaceae</taxon>
        <taxon>Spirosoma</taxon>
    </lineage>
</organism>
<dbReference type="HOGENOM" id="CLU_000445_69_17_10"/>
<dbReference type="SMART" id="SM00448">
    <property type="entry name" value="REC"/>
    <property type="match status" value="1"/>
</dbReference>
<dbReference type="SUPFAM" id="SSF52172">
    <property type="entry name" value="CheY-like"/>
    <property type="match status" value="1"/>
</dbReference>
<keyword evidence="4" id="KW-1185">Reference proteome</keyword>
<feature type="modified residue" description="4-aspartylphosphate" evidence="1">
    <location>
        <position position="75"/>
    </location>
</feature>
<keyword evidence="3" id="KW-0808">Transferase</keyword>
<dbReference type="InterPro" id="IPR011006">
    <property type="entry name" value="CheY-like_superfamily"/>
</dbReference>
<dbReference type="Pfam" id="PF00072">
    <property type="entry name" value="Response_reg"/>
    <property type="match status" value="1"/>
</dbReference>
<dbReference type="KEGG" id="srd:SD10_07525"/>
<evidence type="ECO:0000313" key="3">
    <source>
        <dbReference type="EMBL" id="AKD54777.1"/>
    </source>
</evidence>
<dbReference type="RefSeq" id="WP_046376378.1">
    <property type="nucleotide sequence ID" value="NZ_CP010429.1"/>
</dbReference>
<feature type="domain" description="Response regulatory" evidence="2">
    <location>
        <begin position="18"/>
        <end position="144"/>
    </location>
</feature>
<dbReference type="Proteomes" id="UP000033054">
    <property type="component" value="Chromosome"/>
</dbReference>
<dbReference type="EMBL" id="CP010429">
    <property type="protein sequence ID" value="AKD54777.1"/>
    <property type="molecule type" value="Genomic_DNA"/>
</dbReference>
<dbReference type="PATRIC" id="fig|1379870.5.peg.1634"/>
<proteinExistence type="predicted"/>
<protein>
    <submittedName>
        <fullName evidence="3">Histidine kinase</fullName>
    </submittedName>
</protein>
<reference evidence="3 4" key="1">
    <citation type="journal article" date="2014" name="Curr. Microbiol.">
        <title>Spirosoma radiotolerans sp. nov., a gamma-radiation-resistant bacterium isolated from gamma ray-irradiated soil.</title>
        <authorList>
            <person name="Lee J.J."/>
            <person name="Srinivasan S."/>
            <person name="Lim S."/>
            <person name="Joe M."/>
            <person name="Im S."/>
            <person name="Bae S.I."/>
            <person name="Park K.R."/>
            <person name="Han J.H."/>
            <person name="Park S.H."/>
            <person name="Joo B.M."/>
            <person name="Park S.J."/>
            <person name="Kim M.K."/>
        </authorList>
    </citation>
    <scope>NUCLEOTIDE SEQUENCE [LARGE SCALE GENOMIC DNA]</scope>
    <source>
        <strain evidence="3 4">DG5A</strain>
    </source>
</reference>
<evidence type="ECO:0000259" key="2">
    <source>
        <dbReference type="PROSITE" id="PS50110"/>
    </source>
</evidence>
<dbReference type="GO" id="GO:0000160">
    <property type="term" value="P:phosphorelay signal transduction system"/>
    <property type="evidence" value="ECO:0007669"/>
    <property type="project" value="InterPro"/>
</dbReference>
<accession>A0A0E3V672</accession>
<dbReference type="OrthoDB" id="958605at2"/>
<evidence type="ECO:0000313" key="4">
    <source>
        <dbReference type="Proteomes" id="UP000033054"/>
    </source>
</evidence>
<dbReference type="InterPro" id="IPR001789">
    <property type="entry name" value="Sig_transdc_resp-reg_receiver"/>
</dbReference>
<sequence>MKSKSDQARIKANFSQAKVLVIDDSDDHWLLIKKAMQACLSEVTAVRAATTDEALDWLKEWQTQEWELPKLIIQDLYVPKRENGWALLRAIKEMPAPLNQIPIVMLSSSTSSYDIMHAYKLGVSSYLTKPGSYEEWIAYFQEVRTYWWETVSLPPLQFSV</sequence>
<dbReference type="InterPro" id="IPR052893">
    <property type="entry name" value="TCS_response_regulator"/>
</dbReference>
<dbReference type="STRING" id="1379870.SD10_07525"/>
<keyword evidence="3" id="KW-0418">Kinase</keyword>
<dbReference type="PANTHER" id="PTHR44520">
    <property type="entry name" value="RESPONSE REGULATOR RCP1-RELATED"/>
    <property type="match status" value="1"/>
</dbReference>
<dbReference type="PANTHER" id="PTHR44520:SF2">
    <property type="entry name" value="RESPONSE REGULATOR RCP1"/>
    <property type="match status" value="1"/>
</dbReference>
<keyword evidence="1" id="KW-0597">Phosphoprotein</keyword>
<gene>
    <name evidence="3" type="ORF">SD10_07525</name>
</gene>
<name>A0A0E3V672_9BACT</name>